<reference evidence="10 11" key="1">
    <citation type="submission" date="2024-06" db="EMBL/GenBank/DDBJ databases">
        <authorList>
            <person name="Kaempfer P."/>
            <person name="Viver T."/>
        </authorList>
    </citation>
    <scope>NUCLEOTIDE SEQUENCE [LARGE SCALE GENOMIC DNA]</scope>
    <source>
        <strain evidence="10 11">ST-119</strain>
    </source>
</reference>
<dbReference type="PANTHER" id="PTHR43126">
    <property type="entry name" value="D-ALANYL-D-ALANINE DIPEPTIDASE"/>
    <property type="match status" value="1"/>
</dbReference>
<dbReference type="InterPro" id="IPR000755">
    <property type="entry name" value="A_A_dipeptidase"/>
</dbReference>
<evidence type="ECO:0000256" key="6">
    <source>
        <dbReference type="ARBA" id="ARBA00022997"/>
    </source>
</evidence>
<feature type="active site" description="Proton donor/acceptor" evidence="9">
    <location>
        <position position="196"/>
    </location>
</feature>
<feature type="site" description="Transition state stabilizer" evidence="9">
    <location>
        <position position="105"/>
    </location>
</feature>
<dbReference type="InterPro" id="IPR009045">
    <property type="entry name" value="Zn_M74/Hedgehog-like"/>
</dbReference>
<evidence type="ECO:0000256" key="9">
    <source>
        <dbReference type="HAMAP-Rule" id="MF_01924"/>
    </source>
</evidence>
<comment type="catalytic activity">
    <reaction evidence="1 9">
        <text>D-alanyl-D-alanine + H2O = 2 D-alanine</text>
        <dbReference type="Rhea" id="RHEA:20661"/>
        <dbReference type="ChEBI" id="CHEBI:15377"/>
        <dbReference type="ChEBI" id="CHEBI:57416"/>
        <dbReference type="ChEBI" id="CHEBI:57822"/>
        <dbReference type="EC" id="3.4.13.22"/>
    </reaction>
</comment>
<feature type="binding site" evidence="9">
    <location>
        <position position="139"/>
    </location>
    <ligand>
        <name>Zn(2+)</name>
        <dbReference type="ChEBI" id="CHEBI:29105"/>
        <note>catalytic</note>
    </ligand>
</feature>
<protein>
    <recommendedName>
        <fullName evidence="9">D-alanyl-D-alanine dipeptidase</fullName>
        <shortName evidence="9">D-Ala-D-Ala dipeptidase</shortName>
        <ecNumber evidence="9">3.4.13.22</ecNumber>
    </recommendedName>
</protein>
<evidence type="ECO:0000256" key="4">
    <source>
        <dbReference type="ARBA" id="ARBA00022801"/>
    </source>
</evidence>
<dbReference type="PANTHER" id="PTHR43126:SF1">
    <property type="entry name" value="D-ALANYL-D-ALANINE DIPEPTIDASE"/>
    <property type="match status" value="1"/>
</dbReference>
<dbReference type="HAMAP" id="MF_01924">
    <property type="entry name" value="A_A_dipeptidase"/>
    <property type="match status" value="1"/>
</dbReference>
<name>A0ABW8YVY9_9FLAO</name>
<keyword evidence="8" id="KW-0961">Cell wall biogenesis/degradation</keyword>
<dbReference type="CDD" id="cd14840">
    <property type="entry name" value="D-Ala-D-Ala_dipeptidase_Aad"/>
    <property type="match status" value="1"/>
</dbReference>
<comment type="similarity">
    <text evidence="9">Belongs to the peptidase M15D family.</text>
</comment>
<dbReference type="Gene3D" id="3.30.1380.10">
    <property type="match status" value="1"/>
</dbReference>
<evidence type="ECO:0000256" key="1">
    <source>
        <dbReference type="ARBA" id="ARBA00001362"/>
    </source>
</evidence>
<sequence>MKFFYGFLLLIAFGLSGFSLHTVNQSPNGLRPVSDSLPKGWTEIKFDSLDMVNRMVYADTANFMHQKLYPCARCMLRPEVADALIQAGKLAKKQDLKLVIFDCYRPYALQLKMYEIVSNPKYVAKPGIGSNHNRGAAVDLSLIDKEGNLLDMGSNFDDFSEVSHYAHKGLKQNAAKNRKLLRDIMQQSGFTPYENEWWHFDYKKKDYDISVYIWDCEEPAQH</sequence>
<feature type="binding site" evidence="9">
    <location>
        <position position="199"/>
    </location>
    <ligand>
        <name>Zn(2+)</name>
        <dbReference type="ChEBI" id="CHEBI:29105"/>
        <note>catalytic</note>
    </ligand>
</feature>
<dbReference type="Pfam" id="PF01427">
    <property type="entry name" value="Peptidase_M15"/>
    <property type="match status" value="1"/>
</dbReference>
<dbReference type="Proteomes" id="UP001629156">
    <property type="component" value="Unassembled WGS sequence"/>
</dbReference>
<evidence type="ECO:0000256" key="3">
    <source>
        <dbReference type="ARBA" id="ARBA00022723"/>
    </source>
</evidence>
<keyword evidence="4 9" id="KW-0378">Hydrolase</keyword>
<organism evidence="10 11">
    <name type="scientific">Flavobacterium rhizosphaerae</name>
    <dbReference type="NCBI Taxonomy" id="3163298"/>
    <lineage>
        <taxon>Bacteria</taxon>
        <taxon>Pseudomonadati</taxon>
        <taxon>Bacteroidota</taxon>
        <taxon>Flavobacteriia</taxon>
        <taxon>Flavobacteriales</taxon>
        <taxon>Flavobacteriaceae</taxon>
        <taxon>Flavobacterium</taxon>
    </lineage>
</organism>
<evidence type="ECO:0000313" key="10">
    <source>
        <dbReference type="EMBL" id="MFL9843677.1"/>
    </source>
</evidence>
<dbReference type="SUPFAM" id="SSF55166">
    <property type="entry name" value="Hedgehog/DD-peptidase"/>
    <property type="match status" value="1"/>
</dbReference>
<evidence type="ECO:0000256" key="8">
    <source>
        <dbReference type="ARBA" id="ARBA00023316"/>
    </source>
</evidence>
<evidence type="ECO:0000256" key="7">
    <source>
        <dbReference type="ARBA" id="ARBA00023049"/>
    </source>
</evidence>
<accession>A0ABW8YVY9</accession>
<dbReference type="EMBL" id="JBELPZ010000003">
    <property type="protein sequence ID" value="MFL9843677.1"/>
    <property type="molecule type" value="Genomic_DNA"/>
</dbReference>
<keyword evidence="2 9" id="KW-0645">Protease</keyword>
<evidence type="ECO:0000313" key="11">
    <source>
        <dbReference type="Proteomes" id="UP001629156"/>
    </source>
</evidence>
<comment type="caution">
    <text evidence="10">The sequence shown here is derived from an EMBL/GenBank/DDBJ whole genome shotgun (WGS) entry which is preliminary data.</text>
</comment>
<proteinExistence type="inferred from homology"/>
<keyword evidence="3 9" id="KW-0479">Metal-binding</keyword>
<dbReference type="RefSeq" id="WP_408083932.1">
    <property type="nucleotide sequence ID" value="NZ_JBELPZ010000003.1"/>
</dbReference>
<keyword evidence="7 9" id="KW-0482">Metalloprotease</keyword>
<comment type="function">
    <text evidence="9">Catalyzes hydrolysis of the D-alanyl-D-alanine dipeptide.</text>
</comment>
<keyword evidence="6 9" id="KW-0224">Dipeptidase</keyword>
<gene>
    <name evidence="10" type="ORF">ABS766_04520</name>
</gene>
<keyword evidence="5 9" id="KW-0862">Zinc</keyword>
<keyword evidence="11" id="KW-1185">Reference proteome</keyword>
<feature type="binding site" evidence="9">
    <location>
        <position position="132"/>
    </location>
    <ligand>
        <name>Zn(2+)</name>
        <dbReference type="ChEBI" id="CHEBI:29105"/>
        <note>catalytic</note>
    </ligand>
</feature>
<comment type="cofactor">
    <cofactor evidence="9">
        <name>Zn(2+)</name>
        <dbReference type="ChEBI" id="CHEBI:29105"/>
    </cofactor>
    <text evidence="9">Binds 1 zinc ion per subunit.</text>
</comment>
<dbReference type="EC" id="3.4.13.22" evidence="9"/>
<evidence type="ECO:0000256" key="5">
    <source>
        <dbReference type="ARBA" id="ARBA00022833"/>
    </source>
</evidence>
<evidence type="ECO:0000256" key="2">
    <source>
        <dbReference type="ARBA" id="ARBA00022670"/>
    </source>
</evidence>